<sequence>MAGSDTDIGTRAARPSNQVCGERDPIDCSGFLNAKVVAAENKISPWAFDLKVRKRLLKIFIHSALNNLLPETPRNLEELLGNN</sequence>
<evidence type="ECO:0000313" key="2">
    <source>
        <dbReference type="Proteomes" id="UP000466442"/>
    </source>
</evidence>
<proteinExistence type="predicted"/>
<keyword evidence="2" id="KW-1185">Reference proteome</keyword>
<dbReference type="AlphaFoldDB" id="A0A6A4JCI4"/>
<reference evidence="1" key="1">
    <citation type="journal article" date="2021" name="Mol. Ecol. Resour.">
        <title>Apolygus lucorum genome provides insights into omnivorousness and mesophyll feeding.</title>
        <authorList>
            <person name="Liu Y."/>
            <person name="Liu H."/>
            <person name="Wang H."/>
            <person name="Huang T."/>
            <person name="Liu B."/>
            <person name="Yang B."/>
            <person name="Yin L."/>
            <person name="Li B."/>
            <person name="Zhang Y."/>
            <person name="Zhang S."/>
            <person name="Jiang F."/>
            <person name="Zhang X."/>
            <person name="Ren Y."/>
            <person name="Wang B."/>
            <person name="Wang S."/>
            <person name="Lu Y."/>
            <person name="Wu K."/>
            <person name="Fan W."/>
            <person name="Wang G."/>
        </authorList>
    </citation>
    <scope>NUCLEOTIDE SEQUENCE</scope>
    <source>
        <strain evidence="1">12Hb</strain>
    </source>
</reference>
<dbReference type="Proteomes" id="UP000466442">
    <property type="component" value="Unassembled WGS sequence"/>
</dbReference>
<accession>A0A6A4JCI4</accession>
<evidence type="ECO:0000313" key="1">
    <source>
        <dbReference type="EMBL" id="KAF6202879.1"/>
    </source>
</evidence>
<name>A0A6A4JCI4_APOLU</name>
<comment type="caution">
    <text evidence="1">The sequence shown here is derived from an EMBL/GenBank/DDBJ whole genome shotgun (WGS) entry which is preliminary data.</text>
</comment>
<protein>
    <submittedName>
        <fullName evidence="1">Uncharacterized protein</fullName>
    </submittedName>
</protein>
<gene>
    <name evidence="1" type="ORF">GE061_003285</name>
</gene>
<dbReference type="EMBL" id="WIXP02000011">
    <property type="protein sequence ID" value="KAF6202879.1"/>
    <property type="molecule type" value="Genomic_DNA"/>
</dbReference>
<organism evidence="1 2">
    <name type="scientific">Apolygus lucorum</name>
    <name type="common">Small green plant bug</name>
    <name type="synonym">Lygocoris lucorum</name>
    <dbReference type="NCBI Taxonomy" id="248454"/>
    <lineage>
        <taxon>Eukaryota</taxon>
        <taxon>Metazoa</taxon>
        <taxon>Ecdysozoa</taxon>
        <taxon>Arthropoda</taxon>
        <taxon>Hexapoda</taxon>
        <taxon>Insecta</taxon>
        <taxon>Pterygota</taxon>
        <taxon>Neoptera</taxon>
        <taxon>Paraneoptera</taxon>
        <taxon>Hemiptera</taxon>
        <taxon>Heteroptera</taxon>
        <taxon>Panheteroptera</taxon>
        <taxon>Cimicomorpha</taxon>
        <taxon>Miridae</taxon>
        <taxon>Mirini</taxon>
        <taxon>Apolygus</taxon>
    </lineage>
</organism>